<name>A0ABM8BF65_9LACO</name>
<protein>
    <submittedName>
        <fullName evidence="2">Uncharacterized protein</fullName>
    </submittedName>
</protein>
<feature type="transmembrane region" description="Helical" evidence="1">
    <location>
        <begin position="59"/>
        <end position="81"/>
    </location>
</feature>
<evidence type="ECO:0000313" key="2">
    <source>
        <dbReference type="EMBL" id="BDR59864.1"/>
    </source>
</evidence>
<evidence type="ECO:0000313" key="3">
    <source>
        <dbReference type="Proteomes" id="UP001321741"/>
    </source>
</evidence>
<organism evidence="2 3">
    <name type="scientific">Lactobacillus xylocopicola</name>
    <dbReference type="NCBI Taxonomy" id="2976676"/>
    <lineage>
        <taxon>Bacteria</taxon>
        <taxon>Bacillati</taxon>
        <taxon>Bacillota</taxon>
        <taxon>Bacilli</taxon>
        <taxon>Lactobacillales</taxon>
        <taxon>Lactobacillaceae</taxon>
        <taxon>Lactobacillus</taxon>
    </lineage>
</organism>
<sequence length="158" mass="18317">MVSFYLILDAVLLCYTCYSWYWQANIDLKGQYRTSSVIWMVILIWAGFVWQFIQKGDPGLGVFLAIFLMIGLLDGFTGFAPKRAVVSGYFRRTVPYTEIMMVTLIKVPNPKKEMVICILTTQKNKQYYLRFTHGVTQIIGAIKEHIHHDIKIEVQDIL</sequence>
<dbReference type="Proteomes" id="UP001321741">
    <property type="component" value="Chromosome"/>
</dbReference>
<proteinExistence type="predicted"/>
<keyword evidence="1" id="KW-0812">Transmembrane</keyword>
<evidence type="ECO:0000256" key="1">
    <source>
        <dbReference type="SAM" id="Phobius"/>
    </source>
</evidence>
<keyword evidence="1" id="KW-1133">Transmembrane helix</keyword>
<keyword evidence="1" id="KW-0472">Membrane</keyword>
<feature type="transmembrane region" description="Helical" evidence="1">
    <location>
        <begin position="6"/>
        <end position="24"/>
    </location>
</feature>
<feature type="transmembrane region" description="Helical" evidence="1">
    <location>
        <begin position="36"/>
        <end position="53"/>
    </location>
</feature>
<accession>A0ABM8BF65</accession>
<dbReference type="RefSeq" id="WP_317637587.1">
    <property type="nucleotide sequence ID" value="NZ_AP026803.1"/>
</dbReference>
<reference evidence="2 3" key="1">
    <citation type="journal article" date="2023" name="Microbiol. Spectr.">
        <title>Symbiosis of Carpenter Bees with Uncharacterized Lactic Acid Bacteria Showing NAD Auxotrophy.</title>
        <authorList>
            <person name="Kawasaki S."/>
            <person name="Ozawa K."/>
            <person name="Mori T."/>
            <person name="Yamamoto A."/>
            <person name="Ito M."/>
            <person name="Ohkuma M."/>
            <person name="Sakamoto M."/>
            <person name="Matsutani M."/>
        </authorList>
    </citation>
    <scope>NUCLEOTIDE SEQUENCE [LARGE SCALE GENOMIC DNA]</scope>
    <source>
        <strain evidence="2 3">Kim32-2</strain>
    </source>
</reference>
<keyword evidence="3" id="KW-1185">Reference proteome</keyword>
<dbReference type="EMBL" id="AP026803">
    <property type="protein sequence ID" value="BDR59864.1"/>
    <property type="molecule type" value="Genomic_DNA"/>
</dbReference>
<gene>
    <name evidence="2" type="ORF">KIM322_01250</name>
</gene>